<accession>A0ACB8ERY4</accession>
<dbReference type="EMBL" id="CM037620">
    <property type="protein sequence ID" value="KAH7995246.1"/>
    <property type="molecule type" value="Genomic_DNA"/>
</dbReference>
<organism evidence="1 2">
    <name type="scientific">Sphaerodactylus townsendi</name>
    <dbReference type="NCBI Taxonomy" id="933632"/>
    <lineage>
        <taxon>Eukaryota</taxon>
        <taxon>Metazoa</taxon>
        <taxon>Chordata</taxon>
        <taxon>Craniata</taxon>
        <taxon>Vertebrata</taxon>
        <taxon>Euteleostomi</taxon>
        <taxon>Lepidosauria</taxon>
        <taxon>Squamata</taxon>
        <taxon>Bifurcata</taxon>
        <taxon>Gekkota</taxon>
        <taxon>Sphaerodactylidae</taxon>
        <taxon>Sphaerodactylus</taxon>
    </lineage>
</organism>
<gene>
    <name evidence="1" type="ORF">K3G42_023440</name>
</gene>
<protein>
    <submittedName>
        <fullName evidence="1">Uncharacterized protein</fullName>
    </submittedName>
</protein>
<reference evidence="1" key="1">
    <citation type="submission" date="2021-08" db="EMBL/GenBank/DDBJ databases">
        <title>The first chromosome-level gecko genome reveals the dynamic sex chromosomes of Neotropical dwarf geckos (Sphaerodactylidae: Sphaerodactylus).</title>
        <authorList>
            <person name="Pinto B.J."/>
            <person name="Keating S.E."/>
            <person name="Gamble T."/>
        </authorList>
    </citation>
    <scope>NUCLEOTIDE SEQUENCE</scope>
    <source>
        <strain evidence="1">TG3544</strain>
    </source>
</reference>
<proteinExistence type="predicted"/>
<sequence>MNKEQKSLKNVLMKSEEHRTTVALCSKPVPPSDSVPQEMGRCWIPKLTAQQQFWGRGVMKRSHMTC</sequence>
<comment type="caution">
    <text evidence="1">The sequence shown here is derived from an EMBL/GenBank/DDBJ whole genome shotgun (WGS) entry which is preliminary data.</text>
</comment>
<keyword evidence="2" id="KW-1185">Reference proteome</keyword>
<name>A0ACB8ERY4_9SAUR</name>
<evidence type="ECO:0000313" key="1">
    <source>
        <dbReference type="EMBL" id="KAH7995246.1"/>
    </source>
</evidence>
<dbReference type="Proteomes" id="UP000827872">
    <property type="component" value="Linkage Group LG07"/>
</dbReference>
<evidence type="ECO:0000313" key="2">
    <source>
        <dbReference type="Proteomes" id="UP000827872"/>
    </source>
</evidence>